<reference evidence="2 3" key="1">
    <citation type="submission" date="2022-05" db="EMBL/GenBank/DDBJ databases">
        <title>Genome Sequencing of Bee-Associated Microbes.</title>
        <authorList>
            <person name="Dunlap C."/>
        </authorList>
    </citation>
    <scope>NUCLEOTIDE SEQUENCE [LARGE SCALE GENOMIC DNA]</scope>
    <source>
        <strain evidence="2 3">NRRL NRS-750</strain>
    </source>
</reference>
<gene>
    <name evidence="2" type="ORF">M5X04_29165</name>
</gene>
<protein>
    <recommendedName>
        <fullName evidence="4">Ran-binding protein 10</fullName>
    </recommendedName>
</protein>
<keyword evidence="1" id="KW-0732">Signal</keyword>
<organism evidence="2 3">
    <name type="scientific">Paenibacillus alvei</name>
    <name type="common">Bacillus alvei</name>
    <dbReference type="NCBI Taxonomy" id="44250"/>
    <lineage>
        <taxon>Bacteria</taxon>
        <taxon>Bacillati</taxon>
        <taxon>Bacillota</taxon>
        <taxon>Bacilli</taxon>
        <taxon>Bacillales</taxon>
        <taxon>Paenibacillaceae</taxon>
        <taxon>Paenibacillus</taxon>
    </lineage>
</organism>
<dbReference type="InterPro" id="IPR008979">
    <property type="entry name" value="Galactose-bd-like_sf"/>
</dbReference>
<comment type="caution">
    <text evidence="2">The sequence shown here is derived from an EMBL/GenBank/DDBJ whole genome shotgun (WGS) entry which is preliminary data.</text>
</comment>
<dbReference type="RefSeq" id="WP_021255761.1">
    <property type="nucleotide sequence ID" value="NZ_JAMDLY010000032.1"/>
</dbReference>
<evidence type="ECO:0000313" key="2">
    <source>
        <dbReference type="EMBL" id="MCY9533373.1"/>
    </source>
</evidence>
<name>A0ABT4ELS1_PAEAL</name>
<dbReference type="EMBL" id="JAMDLY010000032">
    <property type="protein sequence ID" value="MCY9533373.1"/>
    <property type="molecule type" value="Genomic_DNA"/>
</dbReference>
<keyword evidence="3" id="KW-1185">Reference proteome</keyword>
<feature type="signal peptide" evidence="1">
    <location>
        <begin position="1"/>
        <end position="23"/>
    </location>
</feature>
<feature type="chain" id="PRO_5045879099" description="Ran-binding protein 10" evidence="1">
    <location>
        <begin position="24"/>
        <end position="258"/>
    </location>
</feature>
<accession>A0ABT4ELS1</accession>
<evidence type="ECO:0000313" key="3">
    <source>
        <dbReference type="Proteomes" id="UP001527090"/>
    </source>
</evidence>
<dbReference type="Gene3D" id="2.60.120.260">
    <property type="entry name" value="Galactose-binding domain-like"/>
    <property type="match status" value="1"/>
</dbReference>
<evidence type="ECO:0000256" key="1">
    <source>
        <dbReference type="SAM" id="SignalP"/>
    </source>
</evidence>
<dbReference type="Proteomes" id="UP001527090">
    <property type="component" value="Unassembled WGS sequence"/>
</dbReference>
<proteinExistence type="predicted"/>
<sequence>MKKHLTLLLVLILLVVFPVSAFASSKVDTMEGLLPPKGTTVVDSKNFDNNTAMSVIDGDLTTQWGPTSDFFSGSLEITFPQTLHLSSVQIAGKASPMDNVTYQIFAYKNGTWEAISKKEVRFVSDEASEPISVTPGNYEKIKITVDGERSWVCIKEITFGYELNEGPDPEKPTDPEQTKGNRALLVVTMTTGLEKEFDLSMDEVNAFITWYENKQGGSGTASYAINKHNNNKGPFSARKDYVIFDKILTFEVNEYTTK</sequence>
<dbReference type="SUPFAM" id="SSF49785">
    <property type="entry name" value="Galactose-binding domain-like"/>
    <property type="match status" value="1"/>
</dbReference>
<evidence type="ECO:0008006" key="4">
    <source>
        <dbReference type="Google" id="ProtNLM"/>
    </source>
</evidence>